<dbReference type="SMART" id="SM00283">
    <property type="entry name" value="MA"/>
    <property type="match status" value="1"/>
</dbReference>
<evidence type="ECO:0000256" key="5">
    <source>
        <dbReference type="SAM" id="Phobius"/>
    </source>
</evidence>
<keyword evidence="3" id="KW-0807">Transducer</keyword>
<dbReference type="InterPro" id="IPR004090">
    <property type="entry name" value="Chemotax_Me-accpt_rcpt"/>
</dbReference>
<keyword evidence="1" id="KW-0488">Methylation</keyword>
<name>A0AAX4HPB3_9BACT</name>
<keyword evidence="4" id="KW-0175">Coiled coil</keyword>
<feature type="domain" description="Methyl-accepting transducer" evidence="6">
    <location>
        <begin position="234"/>
        <end position="463"/>
    </location>
</feature>
<dbReference type="KEGG" id="psti:SOO65_00150"/>
<dbReference type="InterPro" id="IPR051310">
    <property type="entry name" value="MCP_chemotaxis"/>
</dbReference>
<dbReference type="AlphaFoldDB" id="A0AAX4HPB3"/>
<dbReference type="PROSITE" id="PS50111">
    <property type="entry name" value="CHEMOTAXIS_TRANSDUC_2"/>
    <property type="match status" value="1"/>
</dbReference>
<dbReference type="Pfam" id="PF12729">
    <property type="entry name" value="4HB_MCP_1"/>
    <property type="match status" value="1"/>
</dbReference>
<keyword evidence="5" id="KW-1133">Transmembrane helix</keyword>
<dbReference type="PANTHER" id="PTHR43531">
    <property type="entry name" value="PROTEIN ICFG"/>
    <property type="match status" value="1"/>
</dbReference>
<feature type="transmembrane region" description="Helical" evidence="5">
    <location>
        <begin position="12"/>
        <end position="31"/>
    </location>
</feature>
<dbReference type="GO" id="GO:0005886">
    <property type="term" value="C:plasma membrane"/>
    <property type="evidence" value="ECO:0007669"/>
    <property type="project" value="TreeGrafter"/>
</dbReference>
<dbReference type="Proteomes" id="UP001324634">
    <property type="component" value="Chromosome"/>
</dbReference>
<keyword evidence="8" id="KW-1185">Reference proteome</keyword>
<protein>
    <submittedName>
        <fullName evidence="7">Methyl-accepting chemotaxis protein</fullName>
    </submittedName>
</protein>
<dbReference type="EMBL" id="CP139487">
    <property type="protein sequence ID" value="WPU65159.1"/>
    <property type="molecule type" value="Genomic_DNA"/>
</dbReference>
<evidence type="ECO:0000256" key="3">
    <source>
        <dbReference type="PROSITE-ProRule" id="PRU00284"/>
    </source>
</evidence>
<evidence type="ECO:0000259" key="6">
    <source>
        <dbReference type="PROSITE" id="PS50111"/>
    </source>
</evidence>
<feature type="transmembrane region" description="Helical" evidence="5">
    <location>
        <begin position="196"/>
        <end position="216"/>
    </location>
</feature>
<proteinExistence type="inferred from homology"/>
<dbReference type="InterPro" id="IPR024478">
    <property type="entry name" value="HlyB_4HB_MCP"/>
</dbReference>
<accession>A0AAX4HPB3</accession>
<reference evidence="7 8" key="1">
    <citation type="submission" date="2023-11" db="EMBL/GenBank/DDBJ databases">
        <title>Peredibacter starrii A3.12.</title>
        <authorList>
            <person name="Mitchell R.J."/>
        </authorList>
    </citation>
    <scope>NUCLEOTIDE SEQUENCE [LARGE SCALE GENOMIC DNA]</scope>
    <source>
        <strain evidence="7 8">A3.12</strain>
    </source>
</reference>
<gene>
    <name evidence="7" type="ORF">SOO65_00150</name>
</gene>
<dbReference type="RefSeq" id="WP_321395246.1">
    <property type="nucleotide sequence ID" value="NZ_CP139487.1"/>
</dbReference>
<evidence type="ECO:0000256" key="2">
    <source>
        <dbReference type="ARBA" id="ARBA00029447"/>
    </source>
</evidence>
<dbReference type="Pfam" id="PF00015">
    <property type="entry name" value="MCPsignal"/>
    <property type="match status" value="1"/>
</dbReference>
<dbReference type="GO" id="GO:0004888">
    <property type="term" value="F:transmembrane signaling receptor activity"/>
    <property type="evidence" value="ECO:0007669"/>
    <property type="project" value="InterPro"/>
</dbReference>
<organism evidence="7 8">
    <name type="scientific">Peredibacter starrii</name>
    <dbReference type="NCBI Taxonomy" id="28202"/>
    <lineage>
        <taxon>Bacteria</taxon>
        <taxon>Pseudomonadati</taxon>
        <taxon>Bdellovibrionota</taxon>
        <taxon>Bacteriovoracia</taxon>
        <taxon>Bacteriovoracales</taxon>
        <taxon>Bacteriovoracaceae</taxon>
        <taxon>Peredibacter</taxon>
    </lineage>
</organism>
<sequence>MNKMFEGLRGKLLILAVLPLVALAITTIISLRGFSKIGGMLNESYEVYVPNIRLLGQINLNRANIGYFTFAALSNKDDFENRKKFVDLLDRSIGAYKSAVEEYMKQKYIEGEMAAFQDMKDHYPKYLEYTSQVREALLRGEADDFAKVLSLVDKGGPWQVLQIEVDSTITKIYEMYTAVSKANNVIQAEERESKAMLILLVALVSSGILFTVVFMLSNRVSNSVGGVAKALTTVSHNVSGAITQLSAAGQSLSSASTESAASLEETVASIEELTSMVTRNSEHAKEASDLANESSNIAREGEQEINDLINSMHEVANDSKKIEEIIKVIDDIAFQTNLLALNAAVEAARAGEQGKGFAVVADAVRNLAGRSATAAKEINALIKESVTRTEESRQRADNSGNVLMRIVASVEKVAVLNKEIAAASNEQTIGLGQISKAMNQLDQASQLNAQSTQEIATTAGDIEQRSEEMKEQVQILSREVLGSVA</sequence>
<dbReference type="SUPFAM" id="SSF58104">
    <property type="entry name" value="Methyl-accepting chemotaxis protein (MCP) signaling domain"/>
    <property type="match status" value="1"/>
</dbReference>
<dbReference type="InterPro" id="IPR004089">
    <property type="entry name" value="MCPsignal_dom"/>
</dbReference>
<dbReference type="PRINTS" id="PR00260">
    <property type="entry name" value="CHEMTRNSDUCR"/>
</dbReference>
<comment type="similarity">
    <text evidence="2">Belongs to the methyl-accepting chemotaxis (MCP) protein family.</text>
</comment>
<evidence type="ECO:0000256" key="1">
    <source>
        <dbReference type="ARBA" id="ARBA00022481"/>
    </source>
</evidence>
<keyword evidence="5" id="KW-0472">Membrane</keyword>
<keyword evidence="5" id="KW-0812">Transmembrane</keyword>
<evidence type="ECO:0000313" key="7">
    <source>
        <dbReference type="EMBL" id="WPU65159.1"/>
    </source>
</evidence>
<dbReference type="CDD" id="cd11386">
    <property type="entry name" value="MCP_signal"/>
    <property type="match status" value="1"/>
</dbReference>
<dbReference type="Gene3D" id="1.10.287.950">
    <property type="entry name" value="Methyl-accepting chemotaxis protein"/>
    <property type="match status" value="1"/>
</dbReference>
<dbReference type="PANTHER" id="PTHR43531:SF14">
    <property type="entry name" value="METHYL-ACCEPTING CHEMOTAXIS PROTEIN I-RELATED"/>
    <property type="match status" value="1"/>
</dbReference>
<evidence type="ECO:0000313" key="8">
    <source>
        <dbReference type="Proteomes" id="UP001324634"/>
    </source>
</evidence>
<dbReference type="GO" id="GO:0006935">
    <property type="term" value="P:chemotaxis"/>
    <property type="evidence" value="ECO:0007669"/>
    <property type="project" value="InterPro"/>
</dbReference>
<dbReference type="GO" id="GO:0007165">
    <property type="term" value="P:signal transduction"/>
    <property type="evidence" value="ECO:0007669"/>
    <property type="project" value="UniProtKB-KW"/>
</dbReference>
<evidence type="ECO:0000256" key="4">
    <source>
        <dbReference type="SAM" id="Coils"/>
    </source>
</evidence>
<feature type="coiled-coil region" evidence="4">
    <location>
        <begin position="434"/>
        <end position="479"/>
    </location>
</feature>